<dbReference type="CDD" id="cd04496">
    <property type="entry name" value="SSB_OBF"/>
    <property type="match status" value="1"/>
</dbReference>
<dbReference type="PROSITE" id="PS50935">
    <property type="entry name" value="SSB"/>
    <property type="match status" value="1"/>
</dbReference>
<proteinExistence type="predicted"/>
<evidence type="ECO:0000256" key="1">
    <source>
        <dbReference type="ARBA" id="ARBA00023125"/>
    </source>
</evidence>
<evidence type="ECO:0000256" key="3">
    <source>
        <dbReference type="RuleBase" id="RU000524"/>
    </source>
</evidence>
<dbReference type="NCBIfam" id="TIGR00621">
    <property type="entry name" value="ssb"/>
    <property type="match status" value="1"/>
</dbReference>
<dbReference type="InterPro" id="IPR012340">
    <property type="entry name" value="NA-bd_OB-fold"/>
</dbReference>
<organism evidence="5 6">
    <name type="scientific">Gleimia coleocanis DSM 15436</name>
    <dbReference type="NCBI Taxonomy" id="525245"/>
    <lineage>
        <taxon>Bacteria</taxon>
        <taxon>Bacillati</taxon>
        <taxon>Actinomycetota</taxon>
        <taxon>Actinomycetes</taxon>
        <taxon>Actinomycetales</taxon>
        <taxon>Actinomycetaceae</taxon>
        <taxon>Gleimia</taxon>
    </lineage>
</organism>
<reference evidence="5 6" key="1">
    <citation type="submission" date="2009-01" db="EMBL/GenBank/DDBJ databases">
        <authorList>
            <person name="Qin X."/>
            <person name="Bachman B."/>
            <person name="Battles P."/>
            <person name="Bell A."/>
            <person name="Bess C."/>
            <person name="Bickham C."/>
            <person name="Chaboub L."/>
            <person name="Chen D."/>
            <person name="Coyle M."/>
            <person name="Deiros D.R."/>
            <person name="Dinh H."/>
            <person name="Forbes L."/>
            <person name="Fowler G."/>
            <person name="Francisco L."/>
            <person name="Fu Q."/>
            <person name="Gubbala S."/>
            <person name="Hale W."/>
            <person name="Han Y."/>
            <person name="Hemphill L."/>
            <person name="Highlander S.K."/>
            <person name="Hirani K."/>
            <person name="Hogues M."/>
            <person name="Jackson L."/>
            <person name="Jakkamsetti A."/>
            <person name="Javaid M."/>
            <person name="Jiang H."/>
            <person name="Korchina V."/>
            <person name="Kovar C."/>
            <person name="Lara F."/>
            <person name="Lee S."/>
            <person name="Mata R."/>
            <person name="Mathew T."/>
            <person name="Moen C."/>
            <person name="Morales K."/>
            <person name="Munidasa M."/>
            <person name="Nazareth L."/>
            <person name="Ngo R."/>
            <person name="Nguyen L."/>
            <person name="Okwuonu G."/>
            <person name="Ongeri F."/>
            <person name="Patil S."/>
            <person name="Petrosino J."/>
            <person name="Pham C."/>
            <person name="Pham P."/>
            <person name="Pu L.-L."/>
            <person name="Puazo M."/>
            <person name="Raj R."/>
            <person name="Reid J."/>
            <person name="Rouhana J."/>
            <person name="Saada N."/>
            <person name="Shang Y."/>
            <person name="Simmons D."/>
            <person name="Thornton R."/>
            <person name="Warren J."/>
            <person name="Weissenberger G."/>
            <person name="Zhang J."/>
            <person name="Zhang L."/>
            <person name="Zhou C."/>
            <person name="Zhu D."/>
            <person name="Muzny D."/>
            <person name="Worley K."/>
            <person name="Gibbs R."/>
        </authorList>
    </citation>
    <scope>NUCLEOTIDE SEQUENCE [LARGE SCALE GENOMIC DNA]</scope>
    <source>
        <strain evidence="5 6">DSM 15436</strain>
    </source>
</reference>
<gene>
    <name evidence="5" type="ORF">HMPREF0044_1207</name>
</gene>
<dbReference type="Pfam" id="PF00436">
    <property type="entry name" value="SSB"/>
    <property type="match status" value="1"/>
</dbReference>
<dbReference type="PANTHER" id="PTHR10302">
    <property type="entry name" value="SINGLE-STRANDED DNA-BINDING PROTEIN"/>
    <property type="match status" value="1"/>
</dbReference>
<dbReference type="Gene3D" id="2.40.50.140">
    <property type="entry name" value="Nucleic acid-binding proteins"/>
    <property type="match status" value="1"/>
</dbReference>
<sequence length="217" mass="23858">MKGRTMSNGSWETELKPTTQTTERAVTPVGKVRQIHTDTINVNLRGRVGTSIELMQYASGHVSAKFRLAVPKKGRDELNQWHDLGATWYSVRMWGKLADNAQRSLRKGDPVYVSGRLEVNEWQKENGQHGVELLIVANAVGHDLNQGISAFGRMQTPEQAAEQTLAENQGTTQTATETTESVSLQVPVSAEVAAMEAKENPSIEEVFNVGENESALI</sequence>
<dbReference type="GO" id="GO:0009295">
    <property type="term" value="C:nucleoid"/>
    <property type="evidence" value="ECO:0007669"/>
    <property type="project" value="TreeGrafter"/>
</dbReference>
<evidence type="ECO:0000256" key="4">
    <source>
        <dbReference type="SAM" id="MobiDB-lite"/>
    </source>
</evidence>
<name>C0W1B7_9ACTO</name>
<keyword evidence="1 2" id="KW-0238">DNA-binding</keyword>
<dbReference type="GO" id="GO:0006260">
    <property type="term" value="P:DNA replication"/>
    <property type="evidence" value="ECO:0007669"/>
    <property type="project" value="InterPro"/>
</dbReference>
<evidence type="ECO:0000256" key="2">
    <source>
        <dbReference type="PROSITE-ProRule" id="PRU00252"/>
    </source>
</evidence>
<dbReference type="STRING" id="525245.HMPREF0044_1207"/>
<comment type="caution">
    <text evidence="5">The sequence shown here is derived from an EMBL/GenBank/DDBJ whole genome shotgun (WGS) entry which is preliminary data.</text>
</comment>
<dbReference type="HOGENOM" id="CLU_1270043_0_0_11"/>
<dbReference type="EMBL" id="ACFG01000032">
    <property type="protein sequence ID" value="EEH63606.1"/>
    <property type="molecule type" value="Genomic_DNA"/>
</dbReference>
<dbReference type="AlphaFoldDB" id="C0W1B7"/>
<protein>
    <recommendedName>
        <fullName evidence="3">Single-stranded DNA-binding protein</fullName>
    </recommendedName>
</protein>
<dbReference type="InterPro" id="IPR000424">
    <property type="entry name" value="Primosome_PriB/ssb"/>
</dbReference>
<evidence type="ECO:0000313" key="6">
    <source>
        <dbReference type="Proteomes" id="UP000010301"/>
    </source>
</evidence>
<keyword evidence="6" id="KW-1185">Reference proteome</keyword>
<dbReference type="InterPro" id="IPR011344">
    <property type="entry name" value="ssDNA-bd"/>
</dbReference>
<accession>C0W1B7</accession>
<dbReference type="SUPFAM" id="SSF50249">
    <property type="entry name" value="Nucleic acid-binding proteins"/>
    <property type="match status" value="1"/>
</dbReference>
<dbReference type="eggNOG" id="COG0629">
    <property type="taxonomic scope" value="Bacteria"/>
</dbReference>
<feature type="region of interest" description="Disordered" evidence="4">
    <location>
        <begin position="1"/>
        <end position="22"/>
    </location>
</feature>
<dbReference type="PANTHER" id="PTHR10302:SF0">
    <property type="entry name" value="SINGLE-STRANDED DNA-BINDING PROTEIN, MITOCHONDRIAL"/>
    <property type="match status" value="1"/>
</dbReference>
<evidence type="ECO:0000313" key="5">
    <source>
        <dbReference type="EMBL" id="EEH63606.1"/>
    </source>
</evidence>
<dbReference type="Proteomes" id="UP000010301">
    <property type="component" value="Unassembled WGS sequence"/>
</dbReference>
<dbReference type="GO" id="GO:0003697">
    <property type="term" value="F:single-stranded DNA binding"/>
    <property type="evidence" value="ECO:0007669"/>
    <property type="project" value="InterPro"/>
</dbReference>